<name>A0A1I9G581_BRUMA</name>
<dbReference type="AlphaFoldDB" id="A0A1I9G581"/>
<organism evidence="1">
    <name type="scientific">Brugia malayi</name>
    <name type="common">Filarial nematode worm</name>
    <dbReference type="NCBI Taxonomy" id="6279"/>
    <lineage>
        <taxon>Eukaryota</taxon>
        <taxon>Metazoa</taxon>
        <taxon>Ecdysozoa</taxon>
        <taxon>Nematoda</taxon>
        <taxon>Chromadorea</taxon>
        <taxon>Rhabditida</taxon>
        <taxon>Spirurina</taxon>
        <taxon>Spiruromorpha</taxon>
        <taxon>Filarioidea</taxon>
        <taxon>Onchocercidae</taxon>
        <taxon>Brugia</taxon>
    </lineage>
</organism>
<evidence type="ECO:0000313" key="1">
    <source>
        <dbReference type="EMBL" id="CDQ01305.1"/>
    </source>
</evidence>
<gene>
    <name evidence="1" type="primary">Bm718</name>
    <name evidence="1" type="ORF">BM_Bm718</name>
</gene>
<reference evidence="1" key="2">
    <citation type="submission" date="2012-12" db="EMBL/GenBank/DDBJ databases">
        <authorList>
            <consortium name="WormBase Consortium"/>
            <person name="Ghedin E."/>
            <person name="Paulini M."/>
        </authorList>
    </citation>
    <scope>NUCLEOTIDE SEQUENCE</scope>
    <source>
        <strain evidence="1">FR3</strain>
    </source>
</reference>
<protein>
    <submittedName>
        <fullName evidence="1">Bm718</fullName>
    </submittedName>
</protein>
<proteinExistence type="predicted"/>
<reference evidence="1" key="1">
    <citation type="journal article" date="2007" name="Science">
        <title>Draft genome of the filarial nematode parasite Brugia malayi.</title>
        <authorList>
            <person name="Ghedin E."/>
            <person name="Wang S."/>
            <person name="Spiro D."/>
            <person name="Caler E."/>
            <person name="Zhao Q."/>
            <person name="Crabtree J."/>
            <person name="Allen J.E."/>
            <person name="Delcher A.L."/>
            <person name="Guiliano D.B."/>
            <person name="Miranda-Saavedra D."/>
            <person name="Angiuoli S.V."/>
            <person name="Creasy T."/>
            <person name="Amedeo P."/>
            <person name="Haas B."/>
            <person name="El-Sayed N.M."/>
            <person name="Wortman J.R."/>
            <person name="Feldblyum T."/>
            <person name="Tallon L."/>
            <person name="Schatz M."/>
            <person name="Shumway M."/>
            <person name="Koo H."/>
            <person name="Salzberg S.L."/>
            <person name="Schobel S."/>
            <person name="Pertea M."/>
            <person name="Pop M."/>
            <person name="White O."/>
            <person name="Barton G.J."/>
            <person name="Carlow C.K."/>
            <person name="Crawford M.J."/>
            <person name="Daub J."/>
            <person name="Dimmic M.W."/>
            <person name="Estes C.F."/>
            <person name="Foster J.M."/>
            <person name="Ganatra M."/>
            <person name="Gregory W.F."/>
            <person name="Johnson N.M."/>
            <person name="Jin J."/>
            <person name="Komuniecki R."/>
            <person name="Korf I."/>
            <person name="Kumar S."/>
            <person name="Laney S."/>
            <person name="Li B.W."/>
            <person name="Li W."/>
            <person name="Lindblom T.H."/>
            <person name="Lustigman S."/>
            <person name="Ma D."/>
            <person name="Maina C.V."/>
            <person name="Martin D.M."/>
            <person name="McCarter J.P."/>
            <person name="McReynolds L."/>
            <person name="Mitreva M."/>
            <person name="Nutman T.B."/>
            <person name="Parkinson J."/>
            <person name="Peregrin-Alvarez J.M."/>
            <person name="Poole C."/>
            <person name="Ren Q."/>
            <person name="Saunders L."/>
            <person name="Sluder A.E."/>
            <person name="Smith K."/>
            <person name="Stanke M."/>
            <person name="Unnasch T.R."/>
            <person name="Ware J."/>
            <person name="Wei A.D."/>
            <person name="Weil G."/>
            <person name="Williams D.J."/>
            <person name="Zhang Y."/>
            <person name="Williams S.A."/>
            <person name="Fraser-Liggett C."/>
            <person name="Slatko B."/>
            <person name="Blaxter M.L."/>
            <person name="Scott A.L."/>
        </authorList>
    </citation>
    <scope>NUCLEOTIDE SEQUENCE</scope>
    <source>
        <strain evidence="1">FR3</strain>
    </source>
</reference>
<accession>A0A1I9G581</accession>
<dbReference type="EMBL" id="LN857022">
    <property type="protein sequence ID" value="CDQ01305.1"/>
    <property type="molecule type" value="Genomic_DNA"/>
</dbReference>
<sequence>MLFLIRTRFFKILANDSFRLFIVHEIYSIHILL</sequence>